<name>A0A158R6B7_9BILA</name>
<reference evidence="2" key="1">
    <citation type="submission" date="2016-04" db="UniProtKB">
        <authorList>
            <consortium name="WormBaseParasite"/>
        </authorList>
    </citation>
    <scope>IDENTIFICATION</scope>
</reference>
<accession>A0A158R6B7</accession>
<dbReference type="WBParaSite" id="SMUV_0001065301-mRNA-1">
    <property type="protein sequence ID" value="SMUV_0001065301-mRNA-1"/>
    <property type="gene ID" value="SMUV_0001065301"/>
</dbReference>
<dbReference type="AlphaFoldDB" id="A0A158R6B7"/>
<dbReference type="Proteomes" id="UP000046393">
    <property type="component" value="Unplaced"/>
</dbReference>
<sequence length="91" mass="10541">MAMEQKINEHIAFIAFNPVEQYMCLRRRIYFYAPNNNQSSARYASQLLTFVFAVGDRRGRQTIAPMKCTKITPQPPPPPPFQLNCLKYLST</sequence>
<evidence type="ECO:0000313" key="2">
    <source>
        <dbReference type="WBParaSite" id="SMUV_0001065301-mRNA-1"/>
    </source>
</evidence>
<proteinExistence type="predicted"/>
<evidence type="ECO:0000313" key="1">
    <source>
        <dbReference type="Proteomes" id="UP000046393"/>
    </source>
</evidence>
<protein>
    <submittedName>
        <fullName evidence="2">Uncharacterized protein</fullName>
    </submittedName>
</protein>
<keyword evidence="1" id="KW-1185">Reference proteome</keyword>
<organism evidence="1 2">
    <name type="scientific">Syphacia muris</name>
    <dbReference type="NCBI Taxonomy" id="451379"/>
    <lineage>
        <taxon>Eukaryota</taxon>
        <taxon>Metazoa</taxon>
        <taxon>Ecdysozoa</taxon>
        <taxon>Nematoda</taxon>
        <taxon>Chromadorea</taxon>
        <taxon>Rhabditida</taxon>
        <taxon>Spirurina</taxon>
        <taxon>Oxyuridomorpha</taxon>
        <taxon>Oxyuroidea</taxon>
        <taxon>Oxyuridae</taxon>
        <taxon>Syphacia</taxon>
    </lineage>
</organism>